<evidence type="ECO:0000256" key="1">
    <source>
        <dbReference type="SAM" id="Phobius"/>
    </source>
</evidence>
<keyword evidence="1" id="KW-0812">Transmembrane</keyword>
<feature type="transmembrane region" description="Helical" evidence="1">
    <location>
        <begin position="102"/>
        <end position="121"/>
    </location>
</feature>
<comment type="caution">
    <text evidence="2">The sequence shown here is derived from an EMBL/GenBank/DDBJ whole genome shotgun (WGS) entry which is preliminary data.</text>
</comment>
<dbReference type="RefSeq" id="WP_146514414.1">
    <property type="nucleotide sequence ID" value="NZ_SJPI01000001.1"/>
</dbReference>
<keyword evidence="1" id="KW-0472">Membrane</keyword>
<gene>
    <name evidence="2" type="ORF">Pla22_20020</name>
</gene>
<protein>
    <submittedName>
        <fullName evidence="2">Uncharacterized protein</fullName>
    </submittedName>
</protein>
<dbReference type="EMBL" id="SJPI01000001">
    <property type="protein sequence ID" value="TWT54355.1"/>
    <property type="molecule type" value="Genomic_DNA"/>
</dbReference>
<name>A0A5C5WWN6_9BACT</name>
<keyword evidence="1" id="KW-1133">Transmembrane helix</keyword>
<feature type="transmembrane region" description="Helical" evidence="1">
    <location>
        <begin position="70"/>
        <end position="90"/>
    </location>
</feature>
<dbReference type="Proteomes" id="UP000316598">
    <property type="component" value="Unassembled WGS sequence"/>
</dbReference>
<accession>A0A5C5WWN6</accession>
<feature type="transmembrane region" description="Helical" evidence="1">
    <location>
        <begin position="31"/>
        <end position="49"/>
    </location>
</feature>
<keyword evidence="3" id="KW-1185">Reference proteome</keyword>
<sequence length="142" mass="17144">MTIPQHLQLLLYSFVTWLAFYLFGLPDYYQHWYFGLKVIIVLVVTGMYFPMTRYTLKTFWAGDRYLVNSCWLALYLTLPLFVYDYLLLGWYKGLGIGFVQPYWYLTFFYFSFWIQFPYIGWKMHRSEPRSAIGSEAVNHGDR</sequence>
<feature type="transmembrane region" description="Helical" evidence="1">
    <location>
        <begin position="7"/>
        <end position="25"/>
    </location>
</feature>
<dbReference type="AlphaFoldDB" id="A0A5C5WWN6"/>
<evidence type="ECO:0000313" key="2">
    <source>
        <dbReference type="EMBL" id="TWT54355.1"/>
    </source>
</evidence>
<organism evidence="2 3">
    <name type="scientific">Rubripirellula amarantea</name>
    <dbReference type="NCBI Taxonomy" id="2527999"/>
    <lineage>
        <taxon>Bacteria</taxon>
        <taxon>Pseudomonadati</taxon>
        <taxon>Planctomycetota</taxon>
        <taxon>Planctomycetia</taxon>
        <taxon>Pirellulales</taxon>
        <taxon>Pirellulaceae</taxon>
        <taxon>Rubripirellula</taxon>
    </lineage>
</organism>
<evidence type="ECO:0000313" key="3">
    <source>
        <dbReference type="Proteomes" id="UP000316598"/>
    </source>
</evidence>
<proteinExistence type="predicted"/>
<reference evidence="2 3" key="1">
    <citation type="submission" date="2019-02" db="EMBL/GenBank/DDBJ databases">
        <title>Deep-cultivation of Planctomycetes and their phenomic and genomic characterization uncovers novel biology.</title>
        <authorList>
            <person name="Wiegand S."/>
            <person name="Jogler M."/>
            <person name="Boedeker C."/>
            <person name="Pinto D."/>
            <person name="Vollmers J."/>
            <person name="Rivas-Marin E."/>
            <person name="Kohn T."/>
            <person name="Peeters S.H."/>
            <person name="Heuer A."/>
            <person name="Rast P."/>
            <person name="Oberbeckmann S."/>
            <person name="Bunk B."/>
            <person name="Jeske O."/>
            <person name="Meyerdierks A."/>
            <person name="Storesund J.E."/>
            <person name="Kallscheuer N."/>
            <person name="Luecker S."/>
            <person name="Lage O.M."/>
            <person name="Pohl T."/>
            <person name="Merkel B.J."/>
            <person name="Hornburger P."/>
            <person name="Mueller R.-W."/>
            <person name="Bruemmer F."/>
            <person name="Labrenz M."/>
            <person name="Spormann A.M."/>
            <person name="Op Den Camp H."/>
            <person name="Overmann J."/>
            <person name="Amann R."/>
            <person name="Jetten M.S.M."/>
            <person name="Mascher T."/>
            <person name="Medema M.H."/>
            <person name="Devos D.P."/>
            <person name="Kaster A.-K."/>
            <person name="Ovreas L."/>
            <person name="Rohde M."/>
            <person name="Galperin M.Y."/>
            <person name="Jogler C."/>
        </authorList>
    </citation>
    <scope>NUCLEOTIDE SEQUENCE [LARGE SCALE GENOMIC DNA]</scope>
    <source>
        <strain evidence="2 3">Pla22</strain>
    </source>
</reference>
<dbReference type="OrthoDB" id="7064561at2"/>